<dbReference type="AlphaFoldDB" id="A0A150JFV2"/>
<dbReference type="InterPro" id="IPR036291">
    <property type="entry name" value="NAD(P)-bd_dom_sf"/>
</dbReference>
<dbReference type="Gene3D" id="3.30.360.10">
    <property type="entry name" value="Dihydrodipicolinate Reductase, domain 2"/>
    <property type="match status" value="1"/>
</dbReference>
<dbReference type="Pfam" id="PF13302">
    <property type="entry name" value="Acetyltransf_3"/>
    <property type="match status" value="1"/>
</dbReference>
<dbReference type="InterPro" id="IPR051450">
    <property type="entry name" value="Gfo/Idh/MocA_Oxidoreductases"/>
</dbReference>
<dbReference type="Gene3D" id="3.40.50.720">
    <property type="entry name" value="NAD(P)-binding Rossmann-like Domain"/>
    <property type="match status" value="1"/>
</dbReference>
<proteinExistence type="predicted"/>
<dbReference type="SUPFAM" id="SSF51735">
    <property type="entry name" value="NAD(P)-binding Rossmann-fold domains"/>
    <property type="match status" value="1"/>
</dbReference>
<dbReference type="GO" id="GO:0016747">
    <property type="term" value="F:acyltransferase activity, transferring groups other than amino-acyl groups"/>
    <property type="evidence" value="ECO:0007669"/>
    <property type="project" value="InterPro"/>
</dbReference>
<evidence type="ECO:0000313" key="3">
    <source>
        <dbReference type="EMBL" id="KYC56693.1"/>
    </source>
</evidence>
<dbReference type="InterPro" id="IPR016181">
    <property type="entry name" value="Acyl_CoA_acyltransferase"/>
</dbReference>
<comment type="caution">
    <text evidence="2">The sequence shown here is derived from an EMBL/GenBank/DDBJ whole genome shotgun (WGS) entry which is preliminary data.</text>
</comment>
<dbReference type="InterPro" id="IPR000683">
    <property type="entry name" value="Gfo/Idh/MocA-like_OxRdtase_N"/>
</dbReference>
<accession>A0A150JHJ1</accession>
<name>A0A150JFV2_9EURY</name>
<sequence length="502" mass="58265">MKLEYRIESNKIYLRTLNDKDATEKYCEWLNDSNVNKYLETKKANIDEIKNYILEKNESCNCLFLGIFDKSNDAHIGNLKLEPIDFENKKATFSIMVGDRKYWNRGIGTEATSLIINYAWNTLKLDSIDLGVVADNKRAIRVYEKVGFRVIMIVKKAIKHEDKVFDKVIMKITNIHPQMKFLIIGCGSIGKRHISNLIKIGYTNIEIFDLDNSRMEDIKKNFNVKKSNNVFDSIKNNDNIIICTPNNLHREYILAAAQNNKNIFVEKPILDNLENIESIKNAIEKNNIKLQVGYNLIYHPLILKIKEILDNKELGDIYGARLEYGSYLPNWRPNTEYWTSYSAKKSMGGGILLDAIHEINYSVYLFGRMKKLFCFANKNSDLNINTEDNAELLLKSTKDYTINIHLDYLQRKPNRTIKIICNKGNIEADINKNLLRIIEEHETKKYEIEYDYNETYIEEITSFISSIVFGKKIIMSLDEGIYDVRLVLSAKESSDKGVMIEL</sequence>
<dbReference type="InterPro" id="IPR055170">
    <property type="entry name" value="GFO_IDH_MocA-like_dom"/>
</dbReference>
<dbReference type="Pfam" id="PF22725">
    <property type="entry name" value="GFO_IDH_MocA_C3"/>
    <property type="match status" value="1"/>
</dbReference>
<reference evidence="2 4" key="1">
    <citation type="journal article" date="2016" name="ISME J.">
        <title>Chasing the elusive Euryarchaeota class WSA2: genomes reveal a uniquely fastidious methyl-reducing methanogen.</title>
        <authorList>
            <person name="Nobu M.K."/>
            <person name="Narihiro T."/>
            <person name="Kuroda K."/>
            <person name="Mei R."/>
            <person name="Liu W.T."/>
        </authorList>
    </citation>
    <scope>NUCLEOTIDE SEQUENCE [LARGE SCALE GENOMIC DNA]</scope>
    <source>
        <strain evidence="2">ADurb1013_Bin02101</strain>
        <strain evidence="3">ADurb1213_Bin02801</strain>
    </source>
</reference>
<dbReference type="SUPFAM" id="SSF55347">
    <property type="entry name" value="Glyceraldehyde-3-phosphate dehydrogenase-like, C-terminal domain"/>
    <property type="match status" value="1"/>
</dbReference>
<accession>A0A150J9W4</accession>
<dbReference type="PROSITE" id="PS51186">
    <property type="entry name" value="GNAT"/>
    <property type="match status" value="1"/>
</dbReference>
<dbReference type="InterPro" id="IPR000182">
    <property type="entry name" value="GNAT_dom"/>
</dbReference>
<feature type="domain" description="N-acetyltransferase" evidence="1">
    <location>
        <begin position="12"/>
        <end position="175"/>
    </location>
</feature>
<dbReference type="Gene3D" id="3.40.630.30">
    <property type="match status" value="1"/>
</dbReference>
<dbReference type="PANTHER" id="PTHR43377">
    <property type="entry name" value="BILIVERDIN REDUCTASE A"/>
    <property type="match status" value="1"/>
</dbReference>
<evidence type="ECO:0000313" key="4">
    <source>
        <dbReference type="Proteomes" id="UP000092420"/>
    </source>
</evidence>
<dbReference type="EMBL" id="LNJE01000017">
    <property type="protein sequence ID" value="KYC56693.1"/>
    <property type="molecule type" value="Genomic_DNA"/>
</dbReference>
<dbReference type="GO" id="GO:0000166">
    <property type="term" value="F:nucleotide binding"/>
    <property type="evidence" value="ECO:0007669"/>
    <property type="project" value="InterPro"/>
</dbReference>
<dbReference type="SUPFAM" id="SSF55729">
    <property type="entry name" value="Acyl-CoA N-acyltransferases (Nat)"/>
    <property type="match status" value="1"/>
</dbReference>
<evidence type="ECO:0000259" key="1">
    <source>
        <dbReference type="PROSITE" id="PS51186"/>
    </source>
</evidence>
<dbReference type="EMBL" id="LNJB01000019">
    <property type="protein sequence ID" value="KYC54027.1"/>
    <property type="molecule type" value="Genomic_DNA"/>
</dbReference>
<dbReference type="Pfam" id="PF01408">
    <property type="entry name" value="GFO_IDH_MocA"/>
    <property type="match status" value="1"/>
</dbReference>
<protein>
    <submittedName>
        <fullName evidence="2">Putative oxidoreductase</fullName>
    </submittedName>
</protein>
<evidence type="ECO:0000313" key="2">
    <source>
        <dbReference type="EMBL" id="KYC54027.1"/>
    </source>
</evidence>
<dbReference type="PANTHER" id="PTHR43377:SF1">
    <property type="entry name" value="BILIVERDIN REDUCTASE A"/>
    <property type="match status" value="1"/>
</dbReference>
<accession>A0A150JFV2</accession>
<organism evidence="2 4">
    <name type="scientific">Candidatus Methanofastidiosum methylothiophilum</name>
    <dbReference type="NCBI Taxonomy" id="1705564"/>
    <lineage>
        <taxon>Archaea</taxon>
        <taxon>Methanobacteriati</taxon>
        <taxon>Methanobacteriota</taxon>
        <taxon>Stenosarchaea group</taxon>
        <taxon>Candidatus Methanofastidiosia</taxon>
        <taxon>Candidatus Methanofastidiosales</taxon>
        <taxon>Candidatus Methanofastidiosaceae</taxon>
        <taxon>Candidatus Methanofastidiosum</taxon>
    </lineage>
</organism>
<gene>
    <name evidence="2" type="ORF">AN188_01302</name>
    <name evidence="3" type="ORF">APG09_01301</name>
</gene>
<dbReference type="Proteomes" id="UP000092420">
    <property type="component" value="Unassembled WGS sequence"/>
</dbReference>